<keyword evidence="2" id="KW-1185">Reference proteome</keyword>
<organism evidence="1 2">
    <name type="scientific">Mucilaginibacter pocheonensis</name>
    <dbReference type="NCBI Taxonomy" id="398050"/>
    <lineage>
        <taxon>Bacteria</taxon>
        <taxon>Pseudomonadati</taxon>
        <taxon>Bacteroidota</taxon>
        <taxon>Sphingobacteriia</taxon>
        <taxon>Sphingobacteriales</taxon>
        <taxon>Sphingobacteriaceae</taxon>
        <taxon>Mucilaginibacter</taxon>
    </lineage>
</organism>
<dbReference type="SUPFAM" id="SSF53756">
    <property type="entry name" value="UDP-Glycosyltransferase/glycogen phosphorylase"/>
    <property type="match status" value="1"/>
</dbReference>
<dbReference type="Gene3D" id="3.40.50.2000">
    <property type="entry name" value="Glycogen Phosphorylase B"/>
    <property type="match status" value="2"/>
</dbReference>
<evidence type="ECO:0000313" key="1">
    <source>
        <dbReference type="EMBL" id="MDR6940404.1"/>
    </source>
</evidence>
<gene>
    <name evidence="1" type="ORF">J2W55_000232</name>
</gene>
<protein>
    <submittedName>
        <fullName evidence="1">Glycosyltransferase involved in cell wall biosynthesis</fullName>
    </submittedName>
</protein>
<comment type="caution">
    <text evidence="1">The sequence shown here is derived from an EMBL/GenBank/DDBJ whole genome shotgun (WGS) entry which is preliminary data.</text>
</comment>
<evidence type="ECO:0000313" key="2">
    <source>
        <dbReference type="Proteomes" id="UP001247620"/>
    </source>
</evidence>
<dbReference type="Proteomes" id="UP001247620">
    <property type="component" value="Unassembled WGS sequence"/>
</dbReference>
<dbReference type="RefSeq" id="WP_310091019.1">
    <property type="nucleotide sequence ID" value="NZ_JAVDUU010000001.1"/>
</dbReference>
<proteinExistence type="predicted"/>
<name>A0ABU1T4T6_9SPHI</name>
<dbReference type="EMBL" id="JAVDUU010000001">
    <property type="protein sequence ID" value="MDR6940404.1"/>
    <property type="molecule type" value="Genomic_DNA"/>
</dbReference>
<accession>A0ABU1T4T6</accession>
<sequence length="404" mass="46022">MSKTICIVTQSHLCRNPRVLKEAIALSKAGYSITILTAIYSDKLLQEDLELLNHTTIRLHFYSDLSKGGFNSFMSRLIRKLSVLLKTKLNMESRHSLGYNAIGLKKHIKNHRAHLYIMHQELATVIGSQMTEKYKVAFDLEDWYSEDLLPGARKARPAKLLKQAEKTAIEKSACCYTTSKAMAKGLKTYYKTGNEPAVIYNSFDLIKNTDGSVQHHDRPRLYWFSQTIGEGRGLEFFINCLSKSDCSWELNLRGDISETYSEHLNKLMSPKNQLVLLPMQNNTELIEGIPYYDIGLALEPNDPPNKNLTISNKLFHCMAAGLPVIASYTEGQAEIGLENPEIIFLYKQNDERALVDILNNLGGKFARNELNQLRTEVVKAYQLKYSWEIESKKLVQLIHNALEQ</sequence>
<reference evidence="1 2" key="1">
    <citation type="submission" date="2023-07" db="EMBL/GenBank/DDBJ databases">
        <title>Sorghum-associated microbial communities from plants grown in Nebraska, USA.</title>
        <authorList>
            <person name="Schachtman D."/>
        </authorList>
    </citation>
    <scope>NUCLEOTIDE SEQUENCE [LARGE SCALE GENOMIC DNA]</scope>
    <source>
        <strain evidence="1 2">3262</strain>
    </source>
</reference>